<evidence type="ECO:0000256" key="1">
    <source>
        <dbReference type="ARBA" id="ARBA00004141"/>
    </source>
</evidence>
<organism evidence="7 8">
    <name type="scientific">Ktedonospora formicarum</name>
    <dbReference type="NCBI Taxonomy" id="2778364"/>
    <lineage>
        <taxon>Bacteria</taxon>
        <taxon>Bacillati</taxon>
        <taxon>Chloroflexota</taxon>
        <taxon>Ktedonobacteria</taxon>
        <taxon>Ktedonobacterales</taxon>
        <taxon>Ktedonobacteraceae</taxon>
        <taxon>Ktedonospora</taxon>
    </lineage>
</organism>
<keyword evidence="5 6" id="KW-0472">Membrane</keyword>
<evidence type="ECO:0000256" key="6">
    <source>
        <dbReference type="SAM" id="Phobius"/>
    </source>
</evidence>
<comment type="subcellular location">
    <subcellularLocation>
        <location evidence="1">Membrane</location>
        <topology evidence="1">Multi-pass membrane protein</topology>
    </subcellularLocation>
</comment>
<dbReference type="PANTHER" id="PTHR30238">
    <property type="entry name" value="MEMBRANE BOUND PREDICTED REDOX MODULATOR"/>
    <property type="match status" value="1"/>
</dbReference>
<feature type="transmembrane region" description="Helical" evidence="6">
    <location>
        <begin position="141"/>
        <end position="160"/>
    </location>
</feature>
<feature type="transmembrane region" description="Helical" evidence="6">
    <location>
        <begin position="167"/>
        <end position="183"/>
    </location>
</feature>
<dbReference type="InterPro" id="IPR005496">
    <property type="entry name" value="Integral_membrane_TerC"/>
</dbReference>
<evidence type="ECO:0000256" key="3">
    <source>
        <dbReference type="ARBA" id="ARBA00022692"/>
    </source>
</evidence>
<feature type="transmembrane region" description="Helical" evidence="6">
    <location>
        <begin position="203"/>
        <end position="223"/>
    </location>
</feature>
<evidence type="ECO:0000313" key="8">
    <source>
        <dbReference type="Proteomes" id="UP000612362"/>
    </source>
</evidence>
<dbReference type="GO" id="GO:0016020">
    <property type="term" value="C:membrane"/>
    <property type="evidence" value="ECO:0007669"/>
    <property type="project" value="UniProtKB-SubCell"/>
</dbReference>
<dbReference type="InterPro" id="IPR022301">
    <property type="entry name" value="Integral_membrane_YjbE"/>
</dbReference>
<dbReference type="Pfam" id="PF03741">
    <property type="entry name" value="TerC"/>
    <property type="match status" value="1"/>
</dbReference>
<dbReference type="EMBL" id="BNJF01000005">
    <property type="protein sequence ID" value="GHO49566.1"/>
    <property type="molecule type" value="Genomic_DNA"/>
</dbReference>
<accession>A0A8J3I6I5</accession>
<comment type="similarity">
    <text evidence="2">Belongs to the TerC family.</text>
</comment>
<feature type="transmembrane region" description="Helical" evidence="6">
    <location>
        <begin position="16"/>
        <end position="41"/>
    </location>
</feature>
<feature type="transmembrane region" description="Helical" evidence="6">
    <location>
        <begin position="76"/>
        <end position="93"/>
    </location>
</feature>
<keyword evidence="4 6" id="KW-1133">Transmembrane helix</keyword>
<evidence type="ECO:0000256" key="5">
    <source>
        <dbReference type="ARBA" id="ARBA00023136"/>
    </source>
</evidence>
<protein>
    <submittedName>
        <fullName evidence="7">Membrane protein</fullName>
    </submittedName>
</protein>
<reference evidence="7" key="1">
    <citation type="submission" date="2020-10" db="EMBL/GenBank/DDBJ databases">
        <title>Taxonomic study of unclassified bacteria belonging to the class Ktedonobacteria.</title>
        <authorList>
            <person name="Yabe S."/>
            <person name="Wang C.M."/>
            <person name="Zheng Y."/>
            <person name="Sakai Y."/>
            <person name="Cavaletti L."/>
            <person name="Monciardini P."/>
            <person name="Donadio S."/>
        </authorList>
    </citation>
    <scope>NUCLEOTIDE SEQUENCE</scope>
    <source>
        <strain evidence="7">SOSP1-1</strain>
    </source>
</reference>
<dbReference type="RefSeq" id="WP_220198676.1">
    <property type="nucleotide sequence ID" value="NZ_BNJF01000005.1"/>
</dbReference>
<keyword evidence="3 6" id="KW-0812">Transmembrane</keyword>
<dbReference type="PANTHER" id="PTHR30238:SF4">
    <property type="entry name" value="SLL1022 PROTEIN"/>
    <property type="match status" value="1"/>
</dbReference>
<dbReference type="AlphaFoldDB" id="A0A8J3I6I5"/>
<proteinExistence type="inferred from homology"/>
<name>A0A8J3I6I5_9CHLR</name>
<comment type="caution">
    <text evidence="7">The sequence shown here is derived from an EMBL/GenBank/DDBJ whole genome shotgun (WGS) entry which is preliminary data.</text>
</comment>
<feature type="transmembrane region" description="Helical" evidence="6">
    <location>
        <begin position="48"/>
        <end position="70"/>
    </location>
</feature>
<sequence>MDVVISWFEGISLAGLLQIIVSDIVLSGDNALLIGAIAASLEGRQRRLVIILGGIGAATLRIALTAAATMLLSVPLLQAGGAVALYYIAINLLRERNKEHHSAKKSGGIISALWAVLVADLMMSIDNVLAVAGIASGHMPTLVIGMLVSIALLMVGSTLVAKLMKKLPWLLDLASLSLGWTTAKMLLEDPIMGSFLTRHIPGAHWIVPVVIMTSIAVVDVVILRRARRNKK</sequence>
<evidence type="ECO:0000313" key="7">
    <source>
        <dbReference type="EMBL" id="GHO49566.1"/>
    </source>
</evidence>
<gene>
    <name evidence="7" type="ORF">KSX_77290</name>
</gene>
<evidence type="ECO:0000256" key="2">
    <source>
        <dbReference type="ARBA" id="ARBA00007511"/>
    </source>
</evidence>
<dbReference type="NCBIfam" id="TIGR03717">
    <property type="entry name" value="R_switched_YjbE"/>
    <property type="match status" value="1"/>
</dbReference>
<evidence type="ECO:0000256" key="4">
    <source>
        <dbReference type="ARBA" id="ARBA00022989"/>
    </source>
</evidence>
<keyword evidence="8" id="KW-1185">Reference proteome</keyword>
<dbReference type="Proteomes" id="UP000612362">
    <property type="component" value="Unassembled WGS sequence"/>
</dbReference>